<comment type="caution">
    <text evidence="2">The sequence shown here is derived from an EMBL/GenBank/DDBJ whole genome shotgun (WGS) entry which is preliminary data.</text>
</comment>
<sequence>MAEIRGLVGAGRRESFTFRPSTADELIRVYKIDGCIGDTKLKQIQIEEGRRATDFVAPSFVESQVSGLFKDLRDIRVKMDDPNSELWGKSMQTMKLC</sequence>
<dbReference type="Proteomes" id="UP000190409">
    <property type="component" value="Unassembled WGS sequence"/>
</dbReference>
<accession>A0A1S8KLR0</accession>
<name>A0A1S8KLR0_9LACT</name>
<dbReference type="EMBL" id="MUYF01000003">
    <property type="protein sequence ID" value="OOL80481.1"/>
    <property type="molecule type" value="Genomic_DNA"/>
</dbReference>
<evidence type="ECO:0000313" key="2">
    <source>
        <dbReference type="EMBL" id="OOL80481.1"/>
    </source>
</evidence>
<reference evidence="2 3" key="1">
    <citation type="submission" date="2017-01" db="EMBL/GenBank/DDBJ databases">
        <title>Complete Genome Sequence of Dolosigranulum pigrum isolated from a Patient with interstitial lung disease.</title>
        <authorList>
            <person name="Mukhopadhyay R."/>
            <person name="Joaquin J."/>
            <person name="Hogue R."/>
            <person name="Fitzgerald S."/>
            <person name="Jospin G."/>
            <person name="Eisen J.A."/>
            <person name="Chaturvedi V."/>
        </authorList>
    </citation>
    <scope>NUCLEOTIDE SEQUENCE [LARGE SCALE GENOMIC DNA]</scope>
    <source>
        <strain evidence="2 3">15S00348</strain>
    </source>
</reference>
<evidence type="ECO:0000313" key="3">
    <source>
        <dbReference type="Proteomes" id="UP000190409"/>
    </source>
</evidence>
<dbReference type="AlphaFoldDB" id="A0A1S8KLR0"/>
<organism evidence="2 3">
    <name type="scientific">Dolosigranulum pigrum</name>
    <dbReference type="NCBI Taxonomy" id="29394"/>
    <lineage>
        <taxon>Bacteria</taxon>
        <taxon>Bacillati</taxon>
        <taxon>Bacillota</taxon>
        <taxon>Bacilli</taxon>
        <taxon>Lactobacillales</taxon>
        <taxon>Carnobacteriaceae</taxon>
        <taxon>Dolosigranulum</taxon>
    </lineage>
</organism>
<dbReference type="Pfam" id="PF07902">
    <property type="entry name" value="Gp58"/>
    <property type="match status" value="1"/>
</dbReference>
<evidence type="ECO:0000259" key="1">
    <source>
        <dbReference type="Pfam" id="PF07902"/>
    </source>
</evidence>
<protein>
    <recommendedName>
        <fullName evidence="1">Gp58-like domain-containing protein</fullName>
    </recommendedName>
</protein>
<gene>
    <name evidence="2" type="ORF">BWX42_00585</name>
</gene>
<feature type="domain" description="Gp58-like" evidence="1">
    <location>
        <begin position="8"/>
        <end position="90"/>
    </location>
</feature>
<proteinExistence type="predicted"/>
<dbReference type="InterPro" id="IPR012892">
    <property type="entry name" value="Gp58"/>
</dbReference>